<evidence type="ECO:0000259" key="10">
    <source>
        <dbReference type="Pfam" id="PF00924"/>
    </source>
</evidence>
<dbReference type="PANTHER" id="PTHR30347:SF1">
    <property type="entry name" value="MECHANOSENSITIVE CHANNEL MSCK"/>
    <property type="match status" value="1"/>
</dbReference>
<feature type="transmembrane region" description="Helical" evidence="9">
    <location>
        <begin position="828"/>
        <end position="849"/>
    </location>
</feature>
<name>A0ABP9VVS1_9BACT</name>
<dbReference type="Gene3D" id="2.30.30.60">
    <property type="match status" value="1"/>
</dbReference>
<feature type="transmembrane region" description="Helical" evidence="9">
    <location>
        <begin position="1031"/>
        <end position="1058"/>
    </location>
</feature>
<dbReference type="InterPro" id="IPR052702">
    <property type="entry name" value="MscS-like_channel"/>
</dbReference>
<feature type="region of interest" description="Disordered" evidence="8">
    <location>
        <begin position="53"/>
        <end position="138"/>
    </location>
</feature>
<feature type="transmembrane region" description="Helical" evidence="9">
    <location>
        <begin position="642"/>
        <end position="668"/>
    </location>
</feature>
<keyword evidence="7" id="KW-0175">Coiled coil</keyword>
<dbReference type="InterPro" id="IPR011066">
    <property type="entry name" value="MscS_channel_C_sf"/>
</dbReference>
<evidence type="ECO:0000256" key="4">
    <source>
        <dbReference type="ARBA" id="ARBA00022692"/>
    </source>
</evidence>
<accession>A0ABP9VVS1</accession>
<gene>
    <name evidence="15" type="primary">mscK_2</name>
    <name evidence="15" type="ORF">Rcae01_04738</name>
</gene>
<feature type="transmembrane region" description="Helical" evidence="9">
    <location>
        <begin position="911"/>
        <end position="933"/>
    </location>
</feature>
<dbReference type="InterPro" id="IPR011014">
    <property type="entry name" value="MscS_channel_TM-2"/>
</dbReference>
<dbReference type="Pfam" id="PF12795">
    <property type="entry name" value="MscS_porin"/>
    <property type="match status" value="1"/>
</dbReference>
<dbReference type="SUPFAM" id="SSF82689">
    <property type="entry name" value="Mechanosensitive channel protein MscS (YggB), C-terminal domain"/>
    <property type="match status" value="1"/>
</dbReference>
<feature type="transmembrane region" description="Helical" evidence="9">
    <location>
        <begin position="727"/>
        <end position="745"/>
    </location>
</feature>
<dbReference type="Gene3D" id="3.30.70.100">
    <property type="match status" value="1"/>
</dbReference>
<feature type="compositionally biased region" description="Low complexity" evidence="8">
    <location>
        <begin position="83"/>
        <end position="101"/>
    </location>
</feature>
<keyword evidence="5 9" id="KW-1133">Transmembrane helix</keyword>
<evidence type="ECO:0000259" key="14">
    <source>
        <dbReference type="Pfam" id="PF21088"/>
    </source>
</evidence>
<feature type="transmembrane region" description="Helical" evidence="9">
    <location>
        <begin position="757"/>
        <end position="777"/>
    </location>
</feature>
<dbReference type="SUPFAM" id="SSF50182">
    <property type="entry name" value="Sm-like ribonucleoproteins"/>
    <property type="match status" value="1"/>
</dbReference>
<dbReference type="InterPro" id="IPR049142">
    <property type="entry name" value="MS_channel_1st"/>
</dbReference>
<dbReference type="Gene3D" id="1.10.287.1260">
    <property type="match status" value="1"/>
</dbReference>
<dbReference type="PANTHER" id="PTHR30347">
    <property type="entry name" value="POTASSIUM CHANNEL RELATED"/>
    <property type="match status" value="1"/>
</dbReference>
<dbReference type="InterPro" id="IPR049278">
    <property type="entry name" value="MS_channel_C"/>
</dbReference>
<dbReference type="InterPro" id="IPR025692">
    <property type="entry name" value="MscS_IM_dom1"/>
</dbReference>
<feature type="transmembrane region" description="Helical" evidence="9">
    <location>
        <begin position="798"/>
        <end position="822"/>
    </location>
</feature>
<dbReference type="InterPro" id="IPR023408">
    <property type="entry name" value="MscS_beta-dom_sf"/>
</dbReference>
<protein>
    <submittedName>
        <fullName evidence="15">Mechanosensitive channel MscK</fullName>
    </submittedName>
</protein>
<dbReference type="SUPFAM" id="SSF82861">
    <property type="entry name" value="Mechanosensitive channel protein MscS (YggB), transmembrane region"/>
    <property type="match status" value="1"/>
</dbReference>
<feature type="domain" description="Mechanosensitive ion channel MscS porin" evidence="12">
    <location>
        <begin position="143"/>
        <end position="373"/>
    </location>
</feature>
<feature type="domain" description="Mechanosensitive ion channel MscS" evidence="10">
    <location>
        <begin position="1046"/>
        <end position="1111"/>
    </location>
</feature>
<comment type="subcellular location">
    <subcellularLocation>
        <location evidence="1">Cell membrane</location>
        <topology evidence="1">Multi-pass membrane protein</topology>
    </subcellularLocation>
</comment>
<keyword evidence="4 9" id="KW-0812">Transmembrane</keyword>
<evidence type="ECO:0000259" key="12">
    <source>
        <dbReference type="Pfam" id="PF12795"/>
    </source>
</evidence>
<organism evidence="15 16">
    <name type="scientific">Novipirellula caenicola</name>
    <dbReference type="NCBI Taxonomy" id="1536901"/>
    <lineage>
        <taxon>Bacteria</taxon>
        <taxon>Pseudomonadati</taxon>
        <taxon>Planctomycetota</taxon>
        <taxon>Planctomycetia</taxon>
        <taxon>Pirellulales</taxon>
        <taxon>Pirellulaceae</taxon>
        <taxon>Novipirellula</taxon>
    </lineage>
</organism>
<evidence type="ECO:0000256" key="8">
    <source>
        <dbReference type="SAM" id="MobiDB-lite"/>
    </source>
</evidence>
<dbReference type="Pfam" id="PF21088">
    <property type="entry name" value="MS_channel_1st"/>
    <property type="match status" value="1"/>
</dbReference>
<evidence type="ECO:0000313" key="16">
    <source>
        <dbReference type="Proteomes" id="UP001416858"/>
    </source>
</evidence>
<evidence type="ECO:0000256" key="1">
    <source>
        <dbReference type="ARBA" id="ARBA00004651"/>
    </source>
</evidence>
<evidence type="ECO:0000256" key="3">
    <source>
        <dbReference type="ARBA" id="ARBA00022475"/>
    </source>
</evidence>
<feature type="domain" description="Mechanosensitive ion channel transmembrane helices 2/3" evidence="14">
    <location>
        <begin position="1005"/>
        <end position="1044"/>
    </location>
</feature>
<feature type="transmembrane region" description="Helical" evidence="9">
    <location>
        <begin position="1007"/>
        <end position="1025"/>
    </location>
</feature>
<sequence length="1232" mass="136573">MRLSPHVESLLHRLCFSRAVSGGNTRSFPIGLLCLLLSLSIAQVTAQDVPPLQLTAPGDANSPGAVEPPSARPQPGDRQSGDPRSAPSARPANPTPVAAAATDQVDGVSSPDVNDPSMATDSVTANGLPDPQVPSKSDLETRIQQVTASVDLDDSLKTQIIDLLKKAITRIDESKAAAQRIELLTKQSTTVADDLSAAQTRLEKLAMRPLNDALNFDEMPLSQLQVMHRQAFADLAVLDQQLKTLNDQVDFWGKRMAELPGLVATSRSALVEAEKQLSEIAEDDSDPLQSARRISLQTKILQLKSDLDLFDTETRVAEDAQRLLALQRDATAREQTLKQKQVEELQSALAKAEQAEAMQKANQAVEAVQAADQEIKDAAEINLALANRKTSLLEELEKTRKQIVVTREEYLARSAQFTETRDQAEAAQFSEEIGMLLRNEKNELPSTSAYHQESRKRRATISELTVEILKWENERRKLLDLDAAVDRYIENHTGLVPIEDREHVEDQLRRVFNDRLTLYRELTEIARKRLNRLSNLEVEQRRLADLIDEHAAFVAEHVLWVPSTMPIWYREGFSWREPLLDAFDLKPWKHGLMVLARDFRDKPLATVPIWILIGWLLFSRGRIKRELSRLGHEASRPNATRFAPTAHAVLMTMLIASPAALLVLWIAWRLESATLIGEPLHLFGKALFSGSILMYVIDFVRHVFRTDGVAQDHFGWDLTATDVIRRGLVWSARIIVPCSVIVMYTELRGDDLMTTSIGRLTFAIAMTTGAVILWSWLGPRSTIMAQIRAAADSPSARIGVTLAPLLALIPLVLLAGSLAGYHYAAVQLSWRVVVSVGIVSFLIFVRALLMRWLLLTYRRVAIARARERREALAQVKQATPEMPSDAVEMIESAGHVQLSDLNRQAQRFVKLVPILLGAIGLYLTWSEFFPALGVVHRYPLWLNVHRSAESDSGAVWVTLGDLVMAIVAIALTVIACRNVPGLMDITLLQRLPLDGGARYAASAMSRYLMILVGALAAFHFVGVSWSSVQWLVAAMTVGLGFGLQEIFANFVSGIILLFERPARVGDTVTIGDVTGTVTRIRIRATTILDWNNKELVVPNKEFVTGNLVNWTLSNASLRLVTTVGVAYGSDTRLTTKLLYEVANKNASVLDDPPPMVIFNEFGDSTLNFELRVFVGGVASYRRIKHELHLAIDDAFRENKIEIAFPQRDLHVRSIDGISAAMLGGKPSSDLPS</sequence>
<evidence type="ECO:0000256" key="7">
    <source>
        <dbReference type="SAM" id="Coils"/>
    </source>
</evidence>
<dbReference type="InterPro" id="IPR024393">
    <property type="entry name" value="MscS_porin"/>
</dbReference>
<evidence type="ECO:0000256" key="2">
    <source>
        <dbReference type="ARBA" id="ARBA00008017"/>
    </source>
</evidence>
<reference evidence="15 16" key="1">
    <citation type="submission" date="2024-02" db="EMBL/GenBank/DDBJ databases">
        <title>Rhodopirellula caenicola NBRC 110016.</title>
        <authorList>
            <person name="Ichikawa N."/>
            <person name="Katano-Makiyama Y."/>
            <person name="Hidaka K."/>
        </authorList>
    </citation>
    <scope>NUCLEOTIDE SEQUENCE [LARGE SCALE GENOMIC DNA]</scope>
    <source>
        <strain evidence="15 16">NBRC 110016</strain>
    </source>
</reference>
<dbReference type="Pfam" id="PF00924">
    <property type="entry name" value="MS_channel_2nd"/>
    <property type="match status" value="1"/>
</dbReference>
<feature type="transmembrane region" description="Helical" evidence="9">
    <location>
        <begin position="603"/>
        <end position="621"/>
    </location>
</feature>
<feature type="coiled-coil region" evidence="7">
    <location>
        <begin position="335"/>
        <end position="413"/>
    </location>
</feature>
<comment type="similarity">
    <text evidence="2">Belongs to the MscS (TC 1.A.23) family.</text>
</comment>
<evidence type="ECO:0000256" key="6">
    <source>
        <dbReference type="ARBA" id="ARBA00023136"/>
    </source>
</evidence>
<feature type="transmembrane region" description="Helical" evidence="9">
    <location>
        <begin position="953"/>
        <end position="976"/>
    </location>
</feature>
<evidence type="ECO:0000259" key="11">
    <source>
        <dbReference type="Pfam" id="PF12794"/>
    </source>
</evidence>
<evidence type="ECO:0000256" key="5">
    <source>
        <dbReference type="ARBA" id="ARBA00022989"/>
    </source>
</evidence>
<proteinExistence type="inferred from homology"/>
<dbReference type="EMBL" id="BAABRO010000013">
    <property type="protein sequence ID" value="GAA5509239.1"/>
    <property type="molecule type" value="Genomic_DNA"/>
</dbReference>
<feature type="domain" description="Mechanosensitive ion channel inner membrane" evidence="11">
    <location>
        <begin position="604"/>
        <end position="941"/>
    </location>
</feature>
<evidence type="ECO:0000313" key="15">
    <source>
        <dbReference type="EMBL" id="GAA5509239.1"/>
    </source>
</evidence>
<evidence type="ECO:0000259" key="13">
    <source>
        <dbReference type="Pfam" id="PF21082"/>
    </source>
</evidence>
<dbReference type="Pfam" id="PF12794">
    <property type="entry name" value="MscS_TM"/>
    <property type="match status" value="1"/>
</dbReference>
<keyword evidence="16" id="KW-1185">Reference proteome</keyword>
<dbReference type="InterPro" id="IPR010920">
    <property type="entry name" value="LSM_dom_sf"/>
</dbReference>
<dbReference type="Pfam" id="PF21082">
    <property type="entry name" value="MS_channel_3rd"/>
    <property type="match status" value="1"/>
</dbReference>
<feature type="domain" description="Mechanosensitive ion channel MscS C-terminal" evidence="13">
    <location>
        <begin position="1120"/>
        <end position="1202"/>
    </location>
</feature>
<evidence type="ECO:0000256" key="9">
    <source>
        <dbReference type="SAM" id="Phobius"/>
    </source>
</evidence>
<keyword evidence="6 9" id="KW-0472">Membrane</keyword>
<dbReference type="InterPro" id="IPR006685">
    <property type="entry name" value="MscS_channel_2nd"/>
</dbReference>
<comment type="caution">
    <text evidence="15">The sequence shown here is derived from an EMBL/GenBank/DDBJ whole genome shotgun (WGS) entry which is preliminary data.</text>
</comment>
<feature type="transmembrane region" description="Helical" evidence="9">
    <location>
        <begin position="680"/>
        <end position="697"/>
    </location>
</feature>
<keyword evidence="3" id="KW-1003">Cell membrane</keyword>
<dbReference type="Proteomes" id="UP001416858">
    <property type="component" value="Unassembled WGS sequence"/>
</dbReference>